<evidence type="ECO:0000256" key="1">
    <source>
        <dbReference type="SAM" id="Phobius"/>
    </source>
</evidence>
<proteinExistence type="predicted"/>
<evidence type="ECO:0008006" key="4">
    <source>
        <dbReference type="Google" id="ProtNLM"/>
    </source>
</evidence>
<evidence type="ECO:0000313" key="2">
    <source>
        <dbReference type="EMBL" id="OGG38881.1"/>
    </source>
</evidence>
<evidence type="ECO:0000313" key="3">
    <source>
        <dbReference type="Proteomes" id="UP000179324"/>
    </source>
</evidence>
<reference evidence="2 3" key="1">
    <citation type="journal article" date="2016" name="Nat. Commun.">
        <title>Thousands of microbial genomes shed light on interconnected biogeochemical processes in an aquifer system.</title>
        <authorList>
            <person name="Anantharaman K."/>
            <person name="Brown C.T."/>
            <person name="Hug L.A."/>
            <person name="Sharon I."/>
            <person name="Castelle C.J."/>
            <person name="Probst A.J."/>
            <person name="Thomas B.C."/>
            <person name="Singh A."/>
            <person name="Wilkins M.J."/>
            <person name="Karaoz U."/>
            <person name="Brodie E.L."/>
            <person name="Williams K.H."/>
            <person name="Hubbard S.S."/>
            <person name="Banfield J.F."/>
        </authorList>
    </citation>
    <scope>NUCLEOTIDE SEQUENCE [LARGE SCALE GENOMIC DNA]</scope>
</reference>
<gene>
    <name evidence="2" type="ORF">A2127_02040</name>
</gene>
<accession>A0A1F6BPP7</accession>
<feature type="transmembrane region" description="Helical" evidence="1">
    <location>
        <begin position="36"/>
        <end position="54"/>
    </location>
</feature>
<dbReference type="EMBL" id="MFKI01000022">
    <property type="protein sequence ID" value="OGG38881.1"/>
    <property type="molecule type" value="Genomic_DNA"/>
</dbReference>
<organism evidence="2 3">
    <name type="scientific">Candidatus Jorgensenbacteria bacterium GWC1_48_12</name>
    <dbReference type="NCBI Taxonomy" id="1798469"/>
    <lineage>
        <taxon>Bacteria</taxon>
        <taxon>Candidatus Joergenseniibacteriota</taxon>
    </lineage>
</organism>
<sequence>MKKVLFFGLIVVFVALTLWFATVELDGALEEWVFRYGYLGFLGAAFLGGLNFAVPSIHLAFIVPLLNVGLEIWALVLLGALGTTLADSVGYALGHSGGAAFTSLARVRRWGEGVVVKYPRLAPIFLFIWISLVPIPNEIFVIPAGLIRYGFLKTILITFAGNIVFNFLALNFGNLFV</sequence>
<comment type="caution">
    <text evidence="2">The sequence shown here is derived from an EMBL/GenBank/DDBJ whole genome shotgun (WGS) entry which is preliminary data.</text>
</comment>
<feature type="transmembrane region" description="Helical" evidence="1">
    <location>
        <begin position="124"/>
        <end position="147"/>
    </location>
</feature>
<name>A0A1F6BPP7_9BACT</name>
<dbReference type="AlphaFoldDB" id="A0A1F6BPP7"/>
<keyword evidence="1" id="KW-0472">Membrane</keyword>
<feature type="transmembrane region" description="Helical" evidence="1">
    <location>
        <begin position="154"/>
        <end position="176"/>
    </location>
</feature>
<keyword evidence="1" id="KW-0812">Transmembrane</keyword>
<protein>
    <recommendedName>
        <fullName evidence="4">DedA family protein</fullName>
    </recommendedName>
</protein>
<keyword evidence="1" id="KW-1133">Transmembrane helix</keyword>
<dbReference type="Proteomes" id="UP000179324">
    <property type="component" value="Unassembled WGS sequence"/>
</dbReference>
<feature type="transmembrane region" description="Helical" evidence="1">
    <location>
        <begin position="61"/>
        <end position="81"/>
    </location>
</feature>